<dbReference type="SUPFAM" id="SSF53383">
    <property type="entry name" value="PLP-dependent transferases"/>
    <property type="match status" value="1"/>
</dbReference>
<dbReference type="SMART" id="SM00345">
    <property type="entry name" value="HTH_GNTR"/>
    <property type="match status" value="1"/>
</dbReference>
<dbReference type="Proteomes" id="UP000318126">
    <property type="component" value="Unassembled WGS sequence"/>
</dbReference>
<protein>
    <submittedName>
        <fullName evidence="7">PLP-dependent aminotransferase family protein</fullName>
    </submittedName>
</protein>
<sequence>MKKEKAVSLRNWHLSISLDRTTTVSLHLQLVQAVINEVRKGRLLPGTPLPGTRKISDNLGINRKTVVQAFEELLAQGWIETQPRRASFISKKIPLFERNEVTLSEQAPFPLSLTESGLEAYALSVSPVTPSKLQFSDGVPDTRLVPFDVLSRAFRRALLISSRANRLAYDDARGSESLRSAIADMLRLERGMSVTTEQVCLVRGSQMGIYLSAKLLSKHAGCVVMEKLSYPPAREAFESFGLDISYVEQDDDGMSLDALAQICEHREISAVYTTPHHQFPTTSMLSLERRIRLLALSEKYNFIIIEDDYDHEFHFSHKPMLPLASMETAGRVIHIGSLSKILAPGLRLGYMVAPEGFIQRCGREILLIDRQGNAVTELAVAELMRNGEMKRHIRRALKIYQQRRDHAVERVRQTLPMVQFTIPSGGLALWLRFANTLDMNTLQTDAEGLGLSVLLGDLFSGEGEKTHALRLGYANLNEAEFEQALSCLSSAVSKQCQ</sequence>
<accession>A0A553JKI3</accession>
<dbReference type="CDD" id="cd07377">
    <property type="entry name" value="WHTH_GntR"/>
    <property type="match status" value="1"/>
</dbReference>
<dbReference type="PANTHER" id="PTHR46577">
    <property type="entry name" value="HTH-TYPE TRANSCRIPTIONAL REGULATORY PROTEIN GABR"/>
    <property type="match status" value="1"/>
</dbReference>
<dbReference type="PANTHER" id="PTHR46577:SF1">
    <property type="entry name" value="HTH-TYPE TRANSCRIPTIONAL REGULATORY PROTEIN GABR"/>
    <property type="match status" value="1"/>
</dbReference>
<dbReference type="AlphaFoldDB" id="A0A553JKI3"/>
<dbReference type="Pfam" id="PF00155">
    <property type="entry name" value="Aminotran_1_2"/>
    <property type="match status" value="1"/>
</dbReference>
<dbReference type="CDD" id="cd00609">
    <property type="entry name" value="AAT_like"/>
    <property type="match status" value="1"/>
</dbReference>
<comment type="caution">
    <text evidence="7">The sequence shown here is derived from an EMBL/GenBank/DDBJ whole genome shotgun (WGS) entry which is preliminary data.</text>
</comment>
<dbReference type="Gene3D" id="3.40.640.10">
    <property type="entry name" value="Type I PLP-dependent aspartate aminotransferase-like (Major domain)"/>
    <property type="match status" value="1"/>
</dbReference>
<keyword evidence="4" id="KW-0238">DNA-binding</keyword>
<keyword evidence="5" id="KW-0804">Transcription</keyword>
<dbReference type="InterPro" id="IPR036388">
    <property type="entry name" value="WH-like_DNA-bd_sf"/>
</dbReference>
<keyword evidence="7" id="KW-0808">Transferase</keyword>
<keyword evidence="8" id="KW-1185">Reference proteome</keyword>
<name>A0A553JKI3_SHEHA</name>
<dbReference type="OrthoDB" id="9808770at2"/>
<gene>
    <name evidence="7" type="ORF">FN961_17800</name>
</gene>
<dbReference type="InterPro" id="IPR004839">
    <property type="entry name" value="Aminotransferase_I/II_large"/>
</dbReference>
<keyword evidence="2" id="KW-0663">Pyridoxal phosphate</keyword>
<evidence type="ECO:0000256" key="4">
    <source>
        <dbReference type="ARBA" id="ARBA00023125"/>
    </source>
</evidence>
<dbReference type="InterPro" id="IPR036390">
    <property type="entry name" value="WH_DNA-bd_sf"/>
</dbReference>
<dbReference type="SUPFAM" id="SSF46785">
    <property type="entry name" value="Winged helix' DNA-binding domain"/>
    <property type="match status" value="1"/>
</dbReference>
<proteinExistence type="inferred from homology"/>
<evidence type="ECO:0000259" key="6">
    <source>
        <dbReference type="PROSITE" id="PS50949"/>
    </source>
</evidence>
<dbReference type="InterPro" id="IPR000524">
    <property type="entry name" value="Tscrpt_reg_HTH_GntR"/>
</dbReference>
<comment type="similarity">
    <text evidence="1">In the C-terminal section; belongs to the class-I pyridoxal-phosphate-dependent aminotransferase family.</text>
</comment>
<keyword evidence="7" id="KW-0032">Aminotransferase</keyword>
<reference evidence="8" key="1">
    <citation type="submission" date="2019-07" db="EMBL/GenBank/DDBJ databases">
        <title>Shewanella sp. YLB-08 draft genomic sequence.</title>
        <authorList>
            <person name="Yu L."/>
        </authorList>
    </citation>
    <scope>NUCLEOTIDE SEQUENCE [LARGE SCALE GENOMIC DNA]</scope>
    <source>
        <strain evidence="8">JCM 20706</strain>
    </source>
</reference>
<evidence type="ECO:0000256" key="2">
    <source>
        <dbReference type="ARBA" id="ARBA00022898"/>
    </source>
</evidence>
<evidence type="ECO:0000313" key="7">
    <source>
        <dbReference type="EMBL" id="TRY12957.1"/>
    </source>
</evidence>
<evidence type="ECO:0000256" key="1">
    <source>
        <dbReference type="ARBA" id="ARBA00005384"/>
    </source>
</evidence>
<evidence type="ECO:0000313" key="8">
    <source>
        <dbReference type="Proteomes" id="UP000318126"/>
    </source>
</evidence>
<dbReference type="Pfam" id="PF00392">
    <property type="entry name" value="GntR"/>
    <property type="match status" value="1"/>
</dbReference>
<dbReference type="PRINTS" id="PR00035">
    <property type="entry name" value="HTHGNTR"/>
</dbReference>
<dbReference type="GO" id="GO:0003677">
    <property type="term" value="F:DNA binding"/>
    <property type="evidence" value="ECO:0007669"/>
    <property type="project" value="UniProtKB-KW"/>
</dbReference>
<dbReference type="RefSeq" id="WP_144041531.1">
    <property type="nucleotide sequence ID" value="NZ_BMPL01000021.1"/>
</dbReference>
<organism evidence="7 8">
    <name type="scientific">Shewanella hanedai</name>
    <name type="common">Alteromonas hanedai</name>
    <dbReference type="NCBI Taxonomy" id="25"/>
    <lineage>
        <taxon>Bacteria</taxon>
        <taxon>Pseudomonadati</taxon>
        <taxon>Pseudomonadota</taxon>
        <taxon>Gammaproteobacteria</taxon>
        <taxon>Alteromonadales</taxon>
        <taxon>Shewanellaceae</taxon>
        <taxon>Shewanella</taxon>
    </lineage>
</organism>
<feature type="domain" description="HTH gntR-type" evidence="6">
    <location>
        <begin position="24"/>
        <end position="92"/>
    </location>
</feature>
<dbReference type="GO" id="GO:0003700">
    <property type="term" value="F:DNA-binding transcription factor activity"/>
    <property type="evidence" value="ECO:0007669"/>
    <property type="project" value="InterPro"/>
</dbReference>
<dbReference type="GO" id="GO:0008483">
    <property type="term" value="F:transaminase activity"/>
    <property type="evidence" value="ECO:0007669"/>
    <property type="project" value="UniProtKB-KW"/>
</dbReference>
<dbReference type="GO" id="GO:0030170">
    <property type="term" value="F:pyridoxal phosphate binding"/>
    <property type="evidence" value="ECO:0007669"/>
    <property type="project" value="InterPro"/>
</dbReference>
<dbReference type="InterPro" id="IPR051446">
    <property type="entry name" value="HTH_trans_reg/aminotransferase"/>
</dbReference>
<evidence type="ECO:0000256" key="3">
    <source>
        <dbReference type="ARBA" id="ARBA00023015"/>
    </source>
</evidence>
<dbReference type="PROSITE" id="PS50949">
    <property type="entry name" value="HTH_GNTR"/>
    <property type="match status" value="1"/>
</dbReference>
<evidence type="ECO:0000256" key="5">
    <source>
        <dbReference type="ARBA" id="ARBA00023163"/>
    </source>
</evidence>
<dbReference type="InterPro" id="IPR015421">
    <property type="entry name" value="PyrdxlP-dep_Trfase_major"/>
</dbReference>
<dbReference type="Gene3D" id="1.10.10.10">
    <property type="entry name" value="Winged helix-like DNA-binding domain superfamily/Winged helix DNA-binding domain"/>
    <property type="match status" value="1"/>
</dbReference>
<dbReference type="InterPro" id="IPR015424">
    <property type="entry name" value="PyrdxlP-dep_Trfase"/>
</dbReference>
<dbReference type="EMBL" id="VKGK01000024">
    <property type="protein sequence ID" value="TRY12957.1"/>
    <property type="molecule type" value="Genomic_DNA"/>
</dbReference>
<keyword evidence="3" id="KW-0805">Transcription regulation</keyword>